<accession>A0ABW4ZME9</accession>
<comment type="subcellular location">
    <subcellularLocation>
        <location evidence="1">Cell outer membrane</location>
    </subcellularLocation>
</comment>
<dbReference type="Pfam" id="PF14322">
    <property type="entry name" value="SusD-like_3"/>
    <property type="match status" value="1"/>
</dbReference>
<evidence type="ECO:0000256" key="5">
    <source>
        <dbReference type="ARBA" id="ARBA00023237"/>
    </source>
</evidence>
<evidence type="ECO:0000313" key="8">
    <source>
        <dbReference type="EMBL" id="MFD2162721.1"/>
    </source>
</evidence>
<evidence type="ECO:0000256" key="1">
    <source>
        <dbReference type="ARBA" id="ARBA00004442"/>
    </source>
</evidence>
<protein>
    <submittedName>
        <fullName evidence="8">RagB/SusD family nutrient uptake outer membrane protein</fullName>
    </submittedName>
</protein>
<comment type="similarity">
    <text evidence="2">Belongs to the SusD family.</text>
</comment>
<evidence type="ECO:0000256" key="2">
    <source>
        <dbReference type="ARBA" id="ARBA00006275"/>
    </source>
</evidence>
<dbReference type="InterPro" id="IPR033985">
    <property type="entry name" value="SusD-like_N"/>
</dbReference>
<keyword evidence="4" id="KW-0472">Membrane</keyword>
<dbReference type="Pfam" id="PF07980">
    <property type="entry name" value="SusD_RagB"/>
    <property type="match status" value="1"/>
</dbReference>
<dbReference type="SUPFAM" id="SSF48452">
    <property type="entry name" value="TPR-like"/>
    <property type="match status" value="1"/>
</dbReference>
<evidence type="ECO:0000259" key="6">
    <source>
        <dbReference type="Pfam" id="PF07980"/>
    </source>
</evidence>
<organism evidence="8 9">
    <name type="scientific">Paradesertivirga mongoliensis</name>
    <dbReference type="NCBI Taxonomy" id="2100740"/>
    <lineage>
        <taxon>Bacteria</taxon>
        <taxon>Pseudomonadati</taxon>
        <taxon>Bacteroidota</taxon>
        <taxon>Sphingobacteriia</taxon>
        <taxon>Sphingobacteriales</taxon>
        <taxon>Sphingobacteriaceae</taxon>
        <taxon>Paradesertivirga</taxon>
    </lineage>
</organism>
<feature type="domain" description="SusD-like N-terminal" evidence="7">
    <location>
        <begin position="91"/>
        <end position="199"/>
    </location>
</feature>
<dbReference type="Gene3D" id="1.25.40.390">
    <property type="match status" value="1"/>
</dbReference>
<proteinExistence type="inferred from homology"/>
<dbReference type="EMBL" id="JBHUHZ010000001">
    <property type="protein sequence ID" value="MFD2162721.1"/>
    <property type="molecule type" value="Genomic_DNA"/>
</dbReference>
<evidence type="ECO:0000313" key="9">
    <source>
        <dbReference type="Proteomes" id="UP001597387"/>
    </source>
</evidence>
<keyword evidence="3" id="KW-0732">Signal</keyword>
<evidence type="ECO:0000259" key="7">
    <source>
        <dbReference type="Pfam" id="PF14322"/>
    </source>
</evidence>
<dbReference type="RefSeq" id="WP_255903045.1">
    <property type="nucleotide sequence ID" value="NZ_JAFMZO010000003.1"/>
</dbReference>
<sequence length="544" mass="62384">MKIFKIGTIYRSSAIFLGTCLLGLNLSCNFLEVEPKEMTKDKDFLENFWDADFMMRGVYGSLQNIVEPLIVLGETRADWMEPGTGADKDILELAEHKVTPGNRYTNWSAYYDAINRANYAIENLPRVPKDSTYFNYRTMMQLTGEAKFVRSLAYFHLVRNFKDVPLIRNSIKDISDVQYLAATDGNIVLDSVEADLKFALIHTPRLHLVLNTFDIGFRESGENNRMRAKKGDVYSLMAHVYLWRNKYTDAMAALDAMYTLSDQNGMYYHNPQNFFANASWFNIFREPSQIFQEYLFEIGFRYDSRELAPFMPLMSNDAASGGKHLIAPSLYAIKSYHPNYPTIPATITTATLATDDMHRGFGRSFAGSAPFYNKAGSTPVVWKWLGLDVVNPSTVNVPPSVRLPYESEGQFRFMRMGDTWLLRAETLNRLNRRPEAVSVLNNIRGRVSRPASTVTGTSTIEQIEDAILQERGLELGFEGQRWYDLMRIANHRGSTQYLVDAVKRRAPLAQHAYLQSRLSNKDYWYLPYNANEVRLNPNLNQRPY</sequence>
<dbReference type="InterPro" id="IPR012944">
    <property type="entry name" value="SusD_RagB_dom"/>
</dbReference>
<feature type="domain" description="RagB/SusD" evidence="6">
    <location>
        <begin position="404"/>
        <end position="544"/>
    </location>
</feature>
<evidence type="ECO:0000256" key="4">
    <source>
        <dbReference type="ARBA" id="ARBA00023136"/>
    </source>
</evidence>
<keyword evidence="5" id="KW-0998">Cell outer membrane</keyword>
<evidence type="ECO:0000256" key="3">
    <source>
        <dbReference type="ARBA" id="ARBA00022729"/>
    </source>
</evidence>
<reference evidence="9" key="1">
    <citation type="journal article" date="2019" name="Int. J. Syst. Evol. Microbiol.">
        <title>The Global Catalogue of Microorganisms (GCM) 10K type strain sequencing project: providing services to taxonomists for standard genome sequencing and annotation.</title>
        <authorList>
            <consortium name="The Broad Institute Genomics Platform"/>
            <consortium name="The Broad Institute Genome Sequencing Center for Infectious Disease"/>
            <person name="Wu L."/>
            <person name="Ma J."/>
        </authorList>
    </citation>
    <scope>NUCLEOTIDE SEQUENCE [LARGE SCALE GENOMIC DNA]</scope>
    <source>
        <strain evidence="9">KCTC 42217</strain>
    </source>
</reference>
<gene>
    <name evidence="8" type="ORF">ACFSJU_09990</name>
</gene>
<comment type="caution">
    <text evidence="8">The sequence shown here is derived from an EMBL/GenBank/DDBJ whole genome shotgun (WGS) entry which is preliminary data.</text>
</comment>
<dbReference type="Proteomes" id="UP001597387">
    <property type="component" value="Unassembled WGS sequence"/>
</dbReference>
<keyword evidence="9" id="KW-1185">Reference proteome</keyword>
<dbReference type="InterPro" id="IPR011990">
    <property type="entry name" value="TPR-like_helical_dom_sf"/>
</dbReference>
<name>A0ABW4ZME9_9SPHI</name>